<protein>
    <submittedName>
        <fullName evidence="1">Uncharacterized protein</fullName>
    </submittedName>
</protein>
<dbReference type="AlphaFoldDB" id="A0A9D1S9T5"/>
<evidence type="ECO:0000313" key="1">
    <source>
        <dbReference type="EMBL" id="HIU52236.1"/>
    </source>
</evidence>
<sequence length="209" mass="25096">MKKRQDKSKTTNNIILKDKEMEVLIRELVKRASQNEVKITHLVEAVKEIWREEVPIEQKEYRLTAKEEVYSLKVDKFLAYYEKELEECARLSQDIFNKERYFQILLSMYAVFERESKVTQAQIAEFGKKYLGLWAYAINNEICILDSFFTYLKMSDTNEPPKYLPNFFSFSSRIASNREFLDFKNQYEISRYKVSIVSVMSIWLINKYF</sequence>
<dbReference type="Proteomes" id="UP000824093">
    <property type="component" value="Unassembled WGS sequence"/>
</dbReference>
<reference evidence="1" key="2">
    <citation type="journal article" date="2021" name="PeerJ">
        <title>Extensive microbial diversity within the chicken gut microbiome revealed by metagenomics and culture.</title>
        <authorList>
            <person name="Gilroy R."/>
            <person name="Ravi A."/>
            <person name="Getino M."/>
            <person name="Pursley I."/>
            <person name="Horton D.L."/>
            <person name="Alikhan N.F."/>
            <person name="Baker D."/>
            <person name="Gharbi K."/>
            <person name="Hall N."/>
            <person name="Watson M."/>
            <person name="Adriaenssens E.M."/>
            <person name="Foster-Nyarko E."/>
            <person name="Jarju S."/>
            <person name="Secka A."/>
            <person name="Antonio M."/>
            <person name="Oren A."/>
            <person name="Chaudhuri R.R."/>
            <person name="La Ragione R."/>
            <person name="Hildebrand F."/>
            <person name="Pallen M.J."/>
        </authorList>
    </citation>
    <scope>NUCLEOTIDE SEQUENCE</scope>
    <source>
        <strain evidence="1">CHK195-15760</strain>
    </source>
</reference>
<reference evidence="1" key="1">
    <citation type="submission" date="2020-10" db="EMBL/GenBank/DDBJ databases">
        <authorList>
            <person name="Gilroy R."/>
        </authorList>
    </citation>
    <scope>NUCLEOTIDE SEQUENCE</scope>
    <source>
        <strain evidence="1">CHK195-15760</strain>
    </source>
</reference>
<evidence type="ECO:0000313" key="2">
    <source>
        <dbReference type="Proteomes" id="UP000824093"/>
    </source>
</evidence>
<dbReference type="EMBL" id="DVNH01000049">
    <property type="protein sequence ID" value="HIU52236.1"/>
    <property type="molecule type" value="Genomic_DNA"/>
</dbReference>
<comment type="caution">
    <text evidence="1">The sequence shown here is derived from an EMBL/GenBank/DDBJ whole genome shotgun (WGS) entry which is preliminary data.</text>
</comment>
<organism evidence="1 2">
    <name type="scientific">Candidatus Merdicola faecigallinarum</name>
    <dbReference type="NCBI Taxonomy" id="2840862"/>
    <lineage>
        <taxon>Bacteria</taxon>
        <taxon>Bacillati</taxon>
        <taxon>Bacillota</taxon>
        <taxon>Clostridia</taxon>
        <taxon>Candidatus Merdicola</taxon>
    </lineage>
</organism>
<gene>
    <name evidence="1" type="ORF">IAB70_06470</name>
</gene>
<proteinExistence type="predicted"/>
<accession>A0A9D1S9T5</accession>
<name>A0A9D1S9T5_9FIRM</name>